<protein>
    <submittedName>
        <fullName evidence="3">Meiosis-specific nuclear structural protein 1-like</fullName>
    </submittedName>
</protein>
<dbReference type="KEGG" id="ncc:104954741"/>
<dbReference type="RefSeq" id="XP_010780215.1">
    <property type="nucleotide sequence ID" value="XM_010781913.1"/>
</dbReference>
<dbReference type="AlphaFoldDB" id="A0A6I9NYM9"/>
<evidence type="ECO:0000256" key="1">
    <source>
        <dbReference type="SAM" id="Coils"/>
    </source>
</evidence>
<sequence length="111" mass="13427">MAVWKQCEFMSSDWFTYLNVMSDLIITFISLFKELEAKEKAIEEERQALRRQIIEEERQRLLKRHATKLLGYLPKGLLREDDLKHFDEDFRKNFEKRPADLSSEDGWEDDQ</sequence>
<accession>A0A6I9NYM9</accession>
<dbReference type="OrthoDB" id="197839at2759"/>
<dbReference type="GO" id="GO:0031514">
    <property type="term" value="C:motile cilium"/>
    <property type="evidence" value="ECO:0007669"/>
    <property type="project" value="TreeGrafter"/>
</dbReference>
<gene>
    <name evidence="3" type="primary">LOC104954741</name>
</gene>
<dbReference type="PANTHER" id="PTHR19265">
    <property type="entry name" value="MEIOSIS-SPECIFIC NUCLEAR STRUCTURAL PROTEIN 1"/>
    <property type="match status" value="1"/>
</dbReference>
<dbReference type="PANTHER" id="PTHR19265:SF0">
    <property type="entry name" value="MEIOSIS-SPECIFIC NUCLEAR STRUCTURAL PROTEIN 1"/>
    <property type="match status" value="1"/>
</dbReference>
<dbReference type="Proteomes" id="UP000504611">
    <property type="component" value="Unplaced"/>
</dbReference>
<reference evidence="3" key="1">
    <citation type="submission" date="2025-08" db="UniProtKB">
        <authorList>
            <consortium name="RefSeq"/>
        </authorList>
    </citation>
    <scope>IDENTIFICATION</scope>
    <source>
        <tissue evidence="3">Muscle</tissue>
    </source>
</reference>
<organism evidence="2 3">
    <name type="scientific">Notothenia coriiceps</name>
    <name type="common">black rockcod</name>
    <dbReference type="NCBI Taxonomy" id="8208"/>
    <lineage>
        <taxon>Eukaryota</taxon>
        <taxon>Metazoa</taxon>
        <taxon>Chordata</taxon>
        <taxon>Craniata</taxon>
        <taxon>Vertebrata</taxon>
        <taxon>Euteleostomi</taxon>
        <taxon>Actinopterygii</taxon>
        <taxon>Neopterygii</taxon>
        <taxon>Teleostei</taxon>
        <taxon>Neoteleostei</taxon>
        <taxon>Acanthomorphata</taxon>
        <taxon>Eupercaria</taxon>
        <taxon>Perciformes</taxon>
        <taxon>Notothenioidei</taxon>
        <taxon>Nototheniidae</taxon>
        <taxon>Notothenia</taxon>
    </lineage>
</organism>
<evidence type="ECO:0000313" key="3">
    <source>
        <dbReference type="RefSeq" id="XP_010780215.1"/>
    </source>
</evidence>
<dbReference type="GeneID" id="104954741"/>
<keyword evidence="2" id="KW-1185">Reference proteome</keyword>
<dbReference type="InterPro" id="IPR026504">
    <property type="entry name" value="MNS1"/>
</dbReference>
<name>A0A6I9NYM9_9TELE</name>
<dbReference type="GO" id="GO:0044782">
    <property type="term" value="P:cilium organization"/>
    <property type="evidence" value="ECO:0007669"/>
    <property type="project" value="TreeGrafter"/>
</dbReference>
<proteinExistence type="predicted"/>
<evidence type="ECO:0000313" key="2">
    <source>
        <dbReference type="Proteomes" id="UP000504611"/>
    </source>
</evidence>
<dbReference type="GO" id="GO:0005634">
    <property type="term" value="C:nucleus"/>
    <property type="evidence" value="ECO:0007669"/>
    <property type="project" value="UniProtKB-SubCell"/>
</dbReference>
<keyword evidence="1" id="KW-0175">Coiled coil</keyword>
<dbReference type="GO" id="GO:0051321">
    <property type="term" value="P:meiotic cell cycle"/>
    <property type="evidence" value="ECO:0007669"/>
    <property type="project" value="UniProtKB-KW"/>
</dbReference>
<feature type="coiled-coil region" evidence="1">
    <location>
        <begin position="32"/>
        <end position="59"/>
    </location>
</feature>